<accession>B9RWT7</accession>
<evidence type="ECO:0000313" key="1">
    <source>
        <dbReference type="EMBL" id="EEF44339.1"/>
    </source>
</evidence>
<reference evidence="2" key="1">
    <citation type="journal article" date="2010" name="Nat. Biotechnol.">
        <title>Draft genome sequence of the oilseed species Ricinus communis.</title>
        <authorList>
            <person name="Chan A.P."/>
            <person name="Crabtree J."/>
            <person name="Zhao Q."/>
            <person name="Lorenzi H."/>
            <person name="Orvis J."/>
            <person name="Puiu D."/>
            <person name="Melake-Berhan A."/>
            <person name="Jones K.M."/>
            <person name="Redman J."/>
            <person name="Chen G."/>
            <person name="Cahoon E.B."/>
            <person name="Gedil M."/>
            <person name="Stanke M."/>
            <person name="Haas B.J."/>
            <person name="Wortman J.R."/>
            <person name="Fraser-Liggett C.M."/>
            <person name="Ravel J."/>
            <person name="Rabinowicz P.D."/>
        </authorList>
    </citation>
    <scope>NUCLEOTIDE SEQUENCE [LARGE SCALE GENOMIC DNA]</scope>
    <source>
        <strain evidence="2">cv. Hale</strain>
    </source>
</reference>
<proteinExistence type="predicted"/>
<gene>
    <name evidence="1" type="ORF">RCOM_1024290</name>
</gene>
<dbReference type="InParanoid" id="B9RWT7"/>
<evidence type="ECO:0000313" key="2">
    <source>
        <dbReference type="Proteomes" id="UP000008311"/>
    </source>
</evidence>
<name>B9RWT7_RICCO</name>
<dbReference type="Proteomes" id="UP000008311">
    <property type="component" value="Unassembled WGS sequence"/>
</dbReference>
<sequence>MDSKVLPIFFCQIIIQAEMPLLNKPDQIKRVLDEPMAMAAEREDQEEFSCWQTQT</sequence>
<dbReference type="AlphaFoldDB" id="B9RWT7"/>
<protein>
    <submittedName>
        <fullName evidence="1">Uncharacterized protein</fullName>
    </submittedName>
</protein>
<organism evidence="1 2">
    <name type="scientific">Ricinus communis</name>
    <name type="common">Castor bean</name>
    <dbReference type="NCBI Taxonomy" id="3988"/>
    <lineage>
        <taxon>Eukaryota</taxon>
        <taxon>Viridiplantae</taxon>
        <taxon>Streptophyta</taxon>
        <taxon>Embryophyta</taxon>
        <taxon>Tracheophyta</taxon>
        <taxon>Spermatophyta</taxon>
        <taxon>Magnoliopsida</taxon>
        <taxon>eudicotyledons</taxon>
        <taxon>Gunneridae</taxon>
        <taxon>Pentapetalae</taxon>
        <taxon>rosids</taxon>
        <taxon>fabids</taxon>
        <taxon>Malpighiales</taxon>
        <taxon>Euphorbiaceae</taxon>
        <taxon>Acalyphoideae</taxon>
        <taxon>Acalypheae</taxon>
        <taxon>Ricinus</taxon>
    </lineage>
</organism>
<keyword evidence="2" id="KW-1185">Reference proteome</keyword>
<dbReference type="EMBL" id="EQ973823">
    <property type="protein sequence ID" value="EEF44339.1"/>
    <property type="molecule type" value="Genomic_DNA"/>
</dbReference>